<dbReference type="EMBL" id="LFCV01000108">
    <property type="protein sequence ID" value="KMJ44277.1"/>
    <property type="molecule type" value="Genomic_DNA"/>
</dbReference>
<organism evidence="1 2">
    <name type="scientific">Xenorhabdus khoisanae</name>
    <dbReference type="NCBI Taxonomy" id="880157"/>
    <lineage>
        <taxon>Bacteria</taxon>
        <taxon>Pseudomonadati</taxon>
        <taxon>Pseudomonadota</taxon>
        <taxon>Gammaproteobacteria</taxon>
        <taxon>Enterobacterales</taxon>
        <taxon>Morganellaceae</taxon>
        <taxon>Xenorhabdus</taxon>
    </lineage>
</organism>
<protein>
    <recommendedName>
        <fullName evidence="3">Big-1 domain-containing protein</fullName>
    </recommendedName>
</protein>
<reference evidence="1 2" key="1">
    <citation type="submission" date="2015-06" db="EMBL/GenBank/DDBJ databases">
        <title>Draft Whole-Genome Sequence of the Entomopathogenic Bacterium Xenorhabdus khoisanae.</title>
        <authorList>
            <person name="Naidoo S."/>
            <person name="Featherston J."/>
            <person name="Gray V.M."/>
        </authorList>
    </citation>
    <scope>NUCLEOTIDE SEQUENCE [LARGE SCALE GENOMIC DNA]</scope>
    <source>
        <strain evidence="1 2">MCB</strain>
    </source>
</reference>
<dbReference type="OrthoDB" id="6439114at2"/>
<name>A0A0J5FQP3_9GAMM</name>
<proteinExistence type="predicted"/>
<evidence type="ECO:0008006" key="3">
    <source>
        <dbReference type="Google" id="ProtNLM"/>
    </source>
</evidence>
<comment type="caution">
    <text evidence="1">The sequence shown here is derived from an EMBL/GenBank/DDBJ whole genome shotgun (WGS) entry which is preliminary data.</text>
</comment>
<gene>
    <name evidence="1" type="ORF">AB204_15210</name>
</gene>
<evidence type="ECO:0000313" key="1">
    <source>
        <dbReference type="EMBL" id="KMJ44277.1"/>
    </source>
</evidence>
<keyword evidence="2" id="KW-1185">Reference proteome</keyword>
<dbReference type="PATRIC" id="fig|880157.4.peg.3245"/>
<sequence>MAISINFTPSYEVFQDRPAVNINILAYEYSETLPGLDLIFECSLGSFVVNGQDTGQKKLLGSINGVGEASVLIAGPDVGGNGQLTVFFQESGNQIAIQPYHFKATASYSLNFNVINDYAMADGEQHNKVRATLTGTGSGVNLANRKLNLKVTGFASFEKGQLTQTTSVDTDPSGTVNLKLYNTHKEGENVTLTGFLDVSETAHDIAHIHFQSNLDCDANPPSDGKYIRTIFSYSLKNQQHLLRQRKCDHLVTVHKLITGGQQGDQTSTGQKWVNFYDLMFPFVLGEEQYIFGLAKNFINASQNTYKSYWIIAKLDTEGHKEIIDNGYWNSDYDIGFAYKAGKRQFIYLHSKEANNKGGYPYIIQEILSSGKMVRTPTEQRDWDNFYGATFFFSMEDKEYIYIHTSVNQNAFTYELSKDGKVGKQNTSNTWAYYYYPEFTYVIEDKYYYAGQRFYDNYWFTGYIFSRGVPDRFNEHQDPWDTSYQYLVPFSIDEKQYFLRQDQSKEHWYIAELFADTNIGDNTDSSDNH</sequence>
<dbReference type="InterPro" id="IPR013783">
    <property type="entry name" value="Ig-like_fold"/>
</dbReference>
<dbReference type="Proteomes" id="UP000036277">
    <property type="component" value="Unassembled WGS sequence"/>
</dbReference>
<evidence type="ECO:0000313" key="2">
    <source>
        <dbReference type="Proteomes" id="UP000036277"/>
    </source>
</evidence>
<dbReference type="AlphaFoldDB" id="A0A0J5FQP3"/>
<dbReference type="Gene3D" id="2.60.40.10">
    <property type="entry name" value="Immunoglobulins"/>
    <property type="match status" value="1"/>
</dbReference>
<dbReference type="RefSeq" id="WP_047964215.1">
    <property type="nucleotide sequence ID" value="NZ_CAWMBG010000108.1"/>
</dbReference>
<accession>A0A0J5FQP3</accession>